<evidence type="ECO:0000256" key="2">
    <source>
        <dbReference type="ARBA" id="ARBA00022801"/>
    </source>
</evidence>
<feature type="domain" description="Peptidase S8/S53" evidence="4">
    <location>
        <begin position="187"/>
        <end position="354"/>
    </location>
</feature>
<evidence type="ECO:0000256" key="3">
    <source>
        <dbReference type="ARBA" id="ARBA00022825"/>
    </source>
</evidence>
<keyword evidence="1" id="KW-0645">Protease</keyword>
<reference evidence="5" key="1">
    <citation type="submission" date="2024-07" db="EMBL/GenBank/DDBJ databases">
        <authorList>
            <person name="Li X.-J."/>
            <person name="Wang X."/>
        </authorList>
    </citation>
    <scope>NUCLEOTIDE SEQUENCE</scope>
    <source>
        <strain evidence="5">HSP-334</strain>
    </source>
</reference>
<proteinExistence type="predicted"/>
<gene>
    <name evidence="5" type="ORF">AB8B22_01075</name>
</gene>
<organism evidence="5">
    <name type="scientific">Leptotrichia rugosa</name>
    <dbReference type="NCBI Taxonomy" id="3239302"/>
    <lineage>
        <taxon>Bacteria</taxon>
        <taxon>Fusobacteriati</taxon>
        <taxon>Fusobacteriota</taxon>
        <taxon>Fusobacteriia</taxon>
        <taxon>Fusobacteriales</taxon>
        <taxon>Leptotrichiaceae</taxon>
        <taxon>Leptotrichia</taxon>
    </lineage>
</organism>
<dbReference type="PROSITE" id="PS00138">
    <property type="entry name" value="SUBTILASE_SER"/>
    <property type="match status" value="1"/>
</dbReference>
<evidence type="ECO:0000313" key="5">
    <source>
        <dbReference type="EMBL" id="XDU67031.1"/>
    </source>
</evidence>
<dbReference type="RefSeq" id="WP_369711254.1">
    <property type="nucleotide sequence ID" value="NZ_CP165644.1"/>
</dbReference>
<dbReference type="InterPro" id="IPR000209">
    <property type="entry name" value="Peptidase_S8/S53_dom"/>
</dbReference>
<dbReference type="AlphaFoldDB" id="A0AB39VGJ2"/>
<dbReference type="SUPFAM" id="SSF52743">
    <property type="entry name" value="Subtilisin-like"/>
    <property type="match status" value="1"/>
</dbReference>
<dbReference type="Gene3D" id="3.40.50.200">
    <property type="entry name" value="Peptidase S8/S53 domain"/>
    <property type="match status" value="1"/>
</dbReference>
<sequence length="635" mass="72572">MSVKKIKFLIMLFSIVLNVNIFCAKLNYTNKKTKVSDYDVKENIVKYQKSEYKKGQIYYAITDNTTGYDNWEKEVGGELPRTYLPKNWKKIGKHPLKDQAGEDHTTLVTKTFLETAGLDASQVINYGAENEWNMMEGIFSYSTSTSYYSPYMLTDNAWYFGNVINETLLNNYMPRLATTNTDDRNLLIIALPNAEKRKNGSNADVILNDATAKFPLYSDEVEKLFRSQRIMVDAANCFVPGKKDVTNPILLNESYRGKRISDFSSKCTMSQMNNEVGADALYARGNTIVALGNIYSRVDGSNKFGTSFATPRTAGYATLILNKFKGLTYHQVKEILLTTAYRERDRLDNQMGWGIVDIRKALNGPTNLNAGLIEENKFYTGMYDKIFNKKSNDIYFWAEPETDWVWSNDIDSGLSDKPSGTSSYIVSFDKNDNSKTKRLTIQNYLPSEENFYKETSKYVPGLRKAGKHKLTITGDLLYGGETQVLEGTLKLTGNIPDSTIVVYEGATLELCGNANKVVLAGGKIEACPSAKYTLVNEDREDIEVNKTKVIDIPKLFYFTQSDKIETKNFKNYDKYNKFLNQHYNHITGVWNLEKMPENEFFGTKNQVYAHDYSYKLTGKWDFTDTYEFYKYMTQK</sequence>
<dbReference type="GO" id="GO:0006508">
    <property type="term" value="P:proteolysis"/>
    <property type="evidence" value="ECO:0007669"/>
    <property type="project" value="UniProtKB-KW"/>
</dbReference>
<name>A0AB39VGJ2_9FUSO</name>
<protein>
    <submittedName>
        <fullName evidence="5">S8 family serine peptidase</fullName>
    </submittedName>
</protein>
<dbReference type="InterPro" id="IPR023828">
    <property type="entry name" value="Peptidase_S8_Ser-AS"/>
</dbReference>
<keyword evidence="3" id="KW-0720">Serine protease</keyword>
<dbReference type="GO" id="GO:0004252">
    <property type="term" value="F:serine-type endopeptidase activity"/>
    <property type="evidence" value="ECO:0007669"/>
    <property type="project" value="InterPro"/>
</dbReference>
<dbReference type="EMBL" id="CP165644">
    <property type="protein sequence ID" value="XDU67031.1"/>
    <property type="molecule type" value="Genomic_DNA"/>
</dbReference>
<evidence type="ECO:0000256" key="1">
    <source>
        <dbReference type="ARBA" id="ARBA00022670"/>
    </source>
</evidence>
<accession>A0AB39VGJ2</accession>
<keyword evidence="2" id="KW-0378">Hydrolase</keyword>
<dbReference type="KEGG" id="lrug:AB8B22_01075"/>
<dbReference type="InterPro" id="IPR036852">
    <property type="entry name" value="Peptidase_S8/S53_dom_sf"/>
</dbReference>
<dbReference type="Pfam" id="PF00082">
    <property type="entry name" value="Peptidase_S8"/>
    <property type="match status" value="1"/>
</dbReference>
<evidence type="ECO:0000259" key="4">
    <source>
        <dbReference type="Pfam" id="PF00082"/>
    </source>
</evidence>